<reference evidence="1 2" key="1">
    <citation type="journal article" date="2018" name="PLoS Pathog.">
        <title>Evolution of structural diversity of trichothecenes, a family of toxins produced by plant pathogenic and entomopathogenic fungi.</title>
        <authorList>
            <person name="Proctor R.H."/>
            <person name="McCormick S.P."/>
            <person name="Kim H.S."/>
            <person name="Cardoza R.E."/>
            <person name="Stanley A.M."/>
            <person name="Lindo L."/>
            <person name="Kelly A."/>
            <person name="Brown D.W."/>
            <person name="Lee T."/>
            <person name="Vaughan M.M."/>
            <person name="Alexander N.J."/>
            <person name="Busman M."/>
            <person name="Gutierrez S."/>
        </authorList>
    </citation>
    <scope>NUCLEOTIDE SEQUENCE [LARGE SCALE GENOMIC DNA]</scope>
    <source>
        <strain evidence="1 2">NRRL 20695</strain>
    </source>
</reference>
<evidence type="ECO:0000313" key="2">
    <source>
        <dbReference type="Proteomes" id="UP000266234"/>
    </source>
</evidence>
<dbReference type="AlphaFoldDB" id="A0A395SD76"/>
<keyword evidence="2" id="KW-1185">Reference proteome</keyword>
<organism evidence="1 2">
    <name type="scientific">Fusarium longipes</name>
    <dbReference type="NCBI Taxonomy" id="694270"/>
    <lineage>
        <taxon>Eukaryota</taxon>
        <taxon>Fungi</taxon>
        <taxon>Dikarya</taxon>
        <taxon>Ascomycota</taxon>
        <taxon>Pezizomycotina</taxon>
        <taxon>Sordariomycetes</taxon>
        <taxon>Hypocreomycetidae</taxon>
        <taxon>Hypocreales</taxon>
        <taxon>Nectriaceae</taxon>
        <taxon>Fusarium</taxon>
    </lineage>
</organism>
<sequence length="100" mass="11951">MSAWEPDDLRSYKESLMTMMEKEMLEKSNHLGRIVANFGFLKLQTLYEEQRQQNEWKAKREEKGKQRNTEQQRQELLEIIGCQELTLSGHIFKDDNLIAF</sequence>
<evidence type="ECO:0000313" key="1">
    <source>
        <dbReference type="EMBL" id="RGP70368.1"/>
    </source>
</evidence>
<dbReference type="EMBL" id="PXOG01000171">
    <property type="protein sequence ID" value="RGP70368.1"/>
    <property type="molecule type" value="Genomic_DNA"/>
</dbReference>
<dbReference type="Proteomes" id="UP000266234">
    <property type="component" value="Unassembled WGS sequence"/>
</dbReference>
<gene>
    <name evidence="1" type="ORF">FLONG3_7437</name>
</gene>
<name>A0A395SD76_9HYPO</name>
<protein>
    <submittedName>
        <fullName evidence="1">Uncharacterized protein</fullName>
    </submittedName>
</protein>
<accession>A0A395SD76</accession>
<comment type="caution">
    <text evidence="1">The sequence shown here is derived from an EMBL/GenBank/DDBJ whole genome shotgun (WGS) entry which is preliminary data.</text>
</comment>
<proteinExistence type="predicted"/>